<evidence type="ECO:0000256" key="1">
    <source>
        <dbReference type="ARBA" id="ARBA00004141"/>
    </source>
</evidence>
<comment type="caution">
    <text evidence="7">The sequence shown here is derived from an EMBL/GenBank/DDBJ whole genome shotgun (WGS) entry which is preliminary data.</text>
</comment>
<reference evidence="7 8" key="1">
    <citation type="submission" date="2016-03" db="EMBL/GenBank/DDBJ databases">
        <authorList>
            <person name="Ploux O."/>
        </authorList>
    </citation>
    <scope>NUCLEOTIDE SEQUENCE [LARGE SCALE GENOMIC DNA]</scope>
    <source>
        <strain evidence="7 8">R-45370</strain>
    </source>
</reference>
<keyword evidence="4 5" id="KW-0472">Membrane</keyword>
<proteinExistence type="predicted"/>
<sequence length="137" mass="15240">MLGHIESYDERCQTGVVKREGKFYEFHLDQWSSQEPPKAGDDVDFDYEHDEVTDIGPVGAYLIDSQPVKSRIVAALLGVVFGAIGLHRMYLGFWGIAIAQILVTYLTGGFGVVWGFVDGVLIFTGHVYKDSKGRLLK</sequence>
<dbReference type="Pfam" id="PF05154">
    <property type="entry name" value="TM2"/>
    <property type="match status" value="1"/>
</dbReference>
<name>A0A177MYX3_9GAMM</name>
<feature type="domain" description="TM2" evidence="6">
    <location>
        <begin position="68"/>
        <end position="119"/>
    </location>
</feature>
<keyword evidence="8" id="KW-1185">Reference proteome</keyword>
<organism evidence="7 8">
    <name type="scientific">Methylomonas lenta</name>
    <dbReference type="NCBI Taxonomy" id="980561"/>
    <lineage>
        <taxon>Bacteria</taxon>
        <taxon>Pseudomonadati</taxon>
        <taxon>Pseudomonadota</taxon>
        <taxon>Gammaproteobacteria</taxon>
        <taxon>Methylococcales</taxon>
        <taxon>Methylococcaceae</taxon>
        <taxon>Methylomonas</taxon>
    </lineage>
</organism>
<evidence type="ECO:0000313" key="7">
    <source>
        <dbReference type="EMBL" id="OAI10785.1"/>
    </source>
</evidence>
<evidence type="ECO:0000259" key="6">
    <source>
        <dbReference type="Pfam" id="PF05154"/>
    </source>
</evidence>
<evidence type="ECO:0000256" key="3">
    <source>
        <dbReference type="ARBA" id="ARBA00022989"/>
    </source>
</evidence>
<feature type="transmembrane region" description="Helical" evidence="5">
    <location>
        <begin position="72"/>
        <end position="91"/>
    </location>
</feature>
<feature type="transmembrane region" description="Helical" evidence="5">
    <location>
        <begin position="97"/>
        <end position="128"/>
    </location>
</feature>
<accession>A0A177MYX3</accession>
<dbReference type="Proteomes" id="UP000078476">
    <property type="component" value="Unassembled WGS sequence"/>
</dbReference>
<keyword evidence="3 5" id="KW-1133">Transmembrane helix</keyword>
<dbReference type="STRING" id="980561.A1359_01740"/>
<dbReference type="AlphaFoldDB" id="A0A177MYX3"/>
<dbReference type="EMBL" id="LUUI01000149">
    <property type="protein sequence ID" value="OAI10785.1"/>
    <property type="molecule type" value="Genomic_DNA"/>
</dbReference>
<evidence type="ECO:0000313" key="8">
    <source>
        <dbReference type="Proteomes" id="UP000078476"/>
    </source>
</evidence>
<protein>
    <recommendedName>
        <fullName evidence="6">TM2 domain-containing protein</fullName>
    </recommendedName>
</protein>
<dbReference type="OrthoDB" id="5567215at2"/>
<evidence type="ECO:0000256" key="4">
    <source>
        <dbReference type="ARBA" id="ARBA00023136"/>
    </source>
</evidence>
<comment type="subcellular location">
    <subcellularLocation>
        <location evidence="1">Membrane</location>
        <topology evidence="1">Multi-pass membrane protein</topology>
    </subcellularLocation>
</comment>
<evidence type="ECO:0000256" key="2">
    <source>
        <dbReference type="ARBA" id="ARBA00022692"/>
    </source>
</evidence>
<evidence type="ECO:0000256" key="5">
    <source>
        <dbReference type="SAM" id="Phobius"/>
    </source>
</evidence>
<keyword evidence="2 5" id="KW-0812">Transmembrane</keyword>
<dbReference type="InterPro" id="IPR007829">
    <property type="entry name" value="TM2"/>
</dbReference>
<dbReference type="GO" id="GO:0016020">
    <property type="term" value="C:membrane"/>
    <property type="evidence" value="ECO:0007669"/>
    <property type="project" value="UniProtKB-SubCell"/>
</dbReference>
<gene>
    <name evidence="7" type="ORF">A1359_01740</name>
</gene>
<dbReference type="RefSeq" id="WP_066986538.1">
    <property type="nucleotide sequence ID" value="NZ_LUUI01000149.1"/>
</dbReference>